<dbReference type="EMBL" id="HG994369">
    <property type="protein sequence ID" value="CAF1925918.1"/>
    <property type="molecule type" value="Genomic_DNA"/>
</dbReference>
<accession>A0A078JI87</accession>
<proteinExistence type="predicted"/>
<sequence>MAINQLHSNLKAGRCKKIVVTCLLQFWETTTVKKACELMGLDLFFDDEKVTIFSFLPGLLGFIDFTFSKNC</sequence>
<dbReference type="Proteomes" id="UP001295469">
    <property type="component" value="Chromosome C05"/>
</dbReference>
<dbReference type="PaxDb" id="3708-A0A078JI87"/>
<reference evidence="1" key="3">
    <citation type="submission" date="2021-01" db="EMBL/GenBank/DDBJ databases">
        <authorList>
            <consortium name="Genoscope - CEA"/>
            <person name="William W."/>
        </authorList>
    </citation>
    <scope>NUCLEOTIDE SEQUENCE</scope>
</reference>
<name>A0A078JI87_BRANA</name>
<gene>
    <name evidence="2" type="primary">BnaC05g49800D</name>
    <name evidence="1" type="ORF">DARMORV10_C05P13780.1</name>
    <name evidence="2" type="ORF">GSBRNA2T00053579001</name>
</gene>
<evidence type="ECO:0000313" key="1">
    <source>
        <dbReference type="EMBL" id="CAF1925918.1"/>
    </source>
</evidence>
<organism evidence="2 3">
    <name type="scientific">Brassica napus</name>
    <name type="common">Rape</name>
    <dbReference type="NCBI Taxonomy" id="3708"/>
    <lineage>
        <taxon>Eukaryota</taxon>
        <taxon>Viridiplantae</taxon>
        <taxon>Streptophyta</taxon>
        <taxon>Embryophyta</taxon>
        <taxon>Tracheophyta</taxon>
        <taxon>Spermatophyta</taxon>
        <taxon>Magnoliopsida</taxon>
        <taxon>eudicotyledons</taxon>
        <taxon>Gunneridae</taxon>
        <taxon>Pentapetalae</taxon>
        <taxon>rosids</taxon>
        <taxon>malvids</taxon>
        <taxon>Brassicales</taxon>
        <taxon>Brassicaceae</taxon>
        <taxon>Brassiceae</taxon>
        <taxon>Brassica</taxon>
    </lineage>
</organism>
<dbReference type="AlphaFoldDB" id="A0A078JI87"/>
<evidence type="ECO:0000313" key="3">
    <source>
        <dbReference type="Proteomes" id="UP000028999"/>
    </source>
</evidence>
<dbReference type="EMBL" id="LK035253">
    <property type="protein sequence ID" value="CDY66414.1"/>
    <property type="molecule type" value="Genomic_DNA"/>
</dbReference>
<evidence type="ECO:0000313" key="2">
    <source>
        <dbReference type="EMBL" id="CDY66414.1"/>
    </source>
</evidence>
<dbReference type="Proteomes" id="UP000028999">
    <property type="component" value="Unassembled WGS sequence"/>
</dbReference>
<reference evidence="2" key="2">
    <citation type="submission" date="2014-06" db="EMBL/GenBank/DDBJ databases">
        <authorList>
            <person name="Genoscope - CEA"/>
        </authorList>
    </citation>
    <scope>NUCLEOTIDE SEQUENCE</scope>
</reference>
<reference evidence="2 3" key="1">
    <citation type="journal article" date="2014" name="Science">
        <title>Plant genetics. Early allopolyploid evolution in the post-Neolithic Brassica napus oilseed genome.</title>
        <authorList>
            <person name="Chalhoub B."/>
            <person name="Denoeud F."/>
            <person name="Liu S."/>
            <person name="Parkin I.A."/>
            <person name="Tang H."/>
            <person name="Wang X."/>
            <person name="Chiquet J."/>
            <person name="Belcram H."/>
            <person name="Tong C."/>
            <person name="Samans B."/>
            <person name="Correa M."/>
            <person name="Da Silva C."/>
            <person name="Just J."/>
            <person name="Falentin C."/>
            <person name="Koh C.S."/>
            <person name="Le Clainche I."/>
            <person name="Bernard M."/>
            <person name="Bento P."/>
            <person name="Noel B."/>
            <person name="Labadie K."/>
            <person name="Alberti A."/>
            <person name="Charles M."/>
            <person name="Arnaud D."/>
            <person name="Guo H."/>
            <person name="Daviaud C."/>
            <person name="Alamery S."/>
            <person name="Jabbari K."/>
            <person name="Zhao M."/>
            <person name="Edger P.P."/>
            <person name="Chelaifa H."/>
            <person name="Tack D."/>
            <person name="Lassalle G."/>
            <person name="Mestiri I."/>
            <person name="Schnel N."/>
            <person name="Le Paslier M.C."/>
            <person name="Fan G."/>
            <person name="Renault V."/>
            <person name="Bayer P.E."/>
            <person name="Golicz A.A."/>
            <person name="Manoli S."/>
            <person name="Lee T.H."/>
            <person name="Thi V.H."/>
            <person name="Chalabi S."/>
            <person name="Hu Q."/>
            <person name="Fan C."/>
            <person name="Tollenaere R."/>
            <person name="Lu Y."/>
            <person name="Battail C."/>
            <person name="Shen J."/>
            <person name="Sidebottom C.H."/>
            <person name="Wang X."/>
            <person name="Canaguier A."/>
            <person name="Chauveau A."/>
            <person name="Berard A."/>
            <person name="Deniot G."/>
            <person name="Guan M."/>
            <person name="Liu Z."/>
            <person name="Sun F."/>
            <person name="Lim Y.P."/>
            <person name="Lyons E."/>
            <person name="Town C.D."/>
            <person name="Bancroft I."/>
            <person name="Wang X."/>
            <person name="Meng J."/>
            <person name="Ma J."/>
            <person name="Pires J.C."/>
            <person name="King G.J."/>
            <person name="Brunel D."/>
            <person name="Delourme R."/>
            <person name="Renard M."/>
            <person name="Aury J.M."/>
            <person name="Adams K.L."/>
            <person name="Batley J."/>
            <person name="Snowdon R.J."/>
            <person name="Tost J."/>
            <person name="Edwards D."/>
            <person name="Zhou Y."/>
            <person name="Hua W."/>
            <person name="Sharpe A.G."/>
            <person name="Paterson A.H."/>
            <person name="Guan C."/>
            <person name="Wincker P."/>
        </authorList>
    </citation>
    <scope>NUCLEOTIDE SEQUENCE [LARGE SCALE GENOMIC DNA]</scope>
    <source>
        <strain evidence="3">cv. Darmor-bzh</strain>
    </source>
</reference>
<dbReference type="Gramene" id="CDY66414">
    <property type="protein sequence ID" value="CDY66414"/>
    <property type="gene ID" value="GSBRNA2T00053579001"/>
</dbReference>
<protein>
    <submittedName>
        <fullName evidence="1">(rape) hypothetical protein</fullName>
    </submittedName>
    <submittedName>
        <fullName evidence="2">BnaC05g49800D protein</fullName>
    </submittedName>
</protein>
<keyword evidence="3" id="KW-1185">Reference proteome</keyword>